<dbReference type="Proteomes" id="UP000219048">
    <property type="component" value="Unassembled WGS sequence"/>
</dbReference>
<comment type="subcellular location">
    <subcellularLocation>
        <location evidence="1 8">Cell outer membrane</location>
        <topology evidence="1 8">Multi-pass membrane protein</topology>
    </subcellularLocation>
</comment>
<sequence length="999" mass="109471">MKKNLKSVLTTILFALCCMAFGQEVVVTGTVTDDLNDPLPGANVVVKGTTNGVQTDFDGNFTINADSNTILVISYLGYTTKEIPVNGQTQLTISLAQNTSNLDEVVLVGYGSVKKSDLTGSVASVDADDLNAIPVSSIDQALQGRASGVSVIQNSGIPGAPTTIRIRGTNSIQGGNKPLVIVDGFPVVGGLDGINPADIESIEILKDASSTAIYGARGTNGVILVSTKKGKDGRFSIDLDSYYGIQEQAKKLDLLNAEQFVEIANERATNDGEAGLYFPNASAVSNTDWIDELFDASPVQSHTITLTAGNERVKTSQSFNYFNQDGILKNSGFERVTFRNNTEAKMSDWLTVGNSLILSRSDRQYSGDGGNRAVSEAHIASPTESVYNTDGTYNDITENDYSDLDYAPGALDNPMKWINEYDDEILSTRIFDNFYGLFTLAPGLTFKSSIGVDYTTTQTKRYIGRELLDGAPAGKAFRGSTESYSVLNENILNYNKEFGAHRIDAILGYNWQKFRSTFISASSFDFVTDLLGAEVLEDGASPQVPRSGNTEWGLASLLGRVNYSYMDKYLFTVTARSDWSSRFAEGKQRATFPSAAFAWKVSNEDFMENVDWISNLKARLSWGITGNQAVSPFQTWSSVESAPVVLGGALGVGFVPGAPANPDLKWETTEQYDFGLDFGLLNNRLRFTFDYYYKKTTDLLAQVNLPSSVGFISITQNIGEMENKGLEFSIDANVVNNEDFSWDSSFQLSRNRNKVLKLSRGADIFPGRVTNLISDFHIIREGLPISTFYGYVNDGYTDEGQNQFLDIGGSDSEGNFVPGPDGEINENDRRVIGSPHPDFTFGLGNTFTYKNFSLNVFLEGAQGFDIVWGRKFILRNSFQRGANQLTEVLNRWTPTNTTNASSPIISQTNDFRGSSEFVEDGSYIKIRTINLAYNIPTDKFSWLNNAQVYINAQNLFTFTNYSGYDPEVSAFGDGDLRLGVDNNVYPSTKVISMGLRVGI</sequence>
<protein>
    <submittedName>
        <fullName evidence="13">TonB-linked outer membrane protein, SusC/RagA family</fullName>
    </submittedName>
</protein>
<feature type="domain" description="TonB-dependent receptor-like beta-barrel" evidence="11">
    <location>
        <begin position="387"/>
        <end position="955"/>
    </location>
</feature>
<dbReference type="InterPro" id="IPR039426">
    <property type="entry name" value="TonB-dep_rcpt-like"/>
</dbReference>
<keyword evidence="7 8" id="KW-0998">Cell outer membrane</keyword>
<keyword evidence="10" id="KW-0732">Signal</keyword>
<keyword evidence="5 9" id="KW-0798">TonB box</keyword>
<feature type="domain" description="TonB-dependent receptor plug" evidence="12">
    <location>
        <begin position="115"/>
        <end position="222"/>
    </location>
</feature>
<dbReference type="InterPro" id="IPR023997">
    <property type="entry name" value="TonB-dep_OMP_SusC/RagA_CS"/>
</dbReference>
<evidence type="ECO:0000313" key="13">
    <source>
        <dbReference type="EMBL" id="SNY99569.1"/>
    </source>
</evidence>
<dbReference type="InterPro" id="IPR036942">
    <property type="entry name" value="Beta-barrel_TonB_sf"/>
</dbReference>
<proteinExistence type="inferred from homology"/>
<evidence type="ECO:0000256" key="10">
    <source>
        <dbReference type="SAM" id="SignalP"/>
    </source>
</evidence>
<evidence type="ECO:0000256" key="3">
    <source>
        <dbReference type="ARBA" id="ARBA00022452"/>
    </source>
</evidence>
<gene>
    <name evidence="13" type="ORF">SAMN06265377_1380</name>
</gene>
<dbReference type="InterPro" id="IPR000531">
    <property type="entry name" value="Beta-barrel_TonB"/>
</dbReference>
<dbReference type="Pfam" id="PF13715">
    <property type="entry name" value="CarbopepD_reg_2"/>
    <property type="match status" value="1"/>
</dbReference>
<dbReference type="SUPFAM" id="SSF49464">
    <property type="entry name" value="Carboxypeptidase regulatory domain-like"/>
    <property type="match status" value="1"/>
</dbReference>
<dbReference type="FunFam" id="2.170.130.10:FF:000008">
    <property type="entry name" value="SusC/RagA family TonB-linked outer membrane protein"/>
    <property type="match status" value="1"/>
</dbReference>
<evidence type="ECO:0000256" key="6">
    <source>
        <dbReference type="ARBA" id="ARBA00023136"/>
    </source>
</evidence>
<evidence type="ECO:0000256" key="9">
    <source>
        <dbReference type="RuleBase" id="RU003357"/>
    </source>
</evidence>
<dbReference type="Pfam" id="PF07715">
    <property type="entry name" value="Plug"/>
    <property type="match status" value="1"/>
</dbReference>
<organism evidence="13 14">
    <name type="scientific">Flagellimonas pacifica</name>
    <dbReference type="NCBI Taxonomy" id="1247520"/>
    <lineage>
        <taxon>Bacteria</taxon>
        <taxon>Pseudomonadati</taxon>
        <taxon>Bacteroidota</taxon>
        <taxon>Flavobacteriia</taxon>
        <taxon>Flavobacteriales</taxon>
        <taxon>Flavobacteriaceae</taxon>
        <taxon>Flagellimonas</taxon>
    </lineage>
</organism>
<evidence type="ECO:0000259" key="11">
    <source>
        <dbReference type="Pfam" id="PF00593"/>
    </source>
</evidence>
<keyword evidence="2 8" id="KW-0813">Transport</keyword>
<evidence type="ECO:0000259" key="12">
    <source>
        <dbReference type="Pfam" id="PF07715"/>
    </source>
</evidence>
<dbReference type="AlphaFoldDB" id="A0A285MQW5"/>
<dbReference type="InterPro" id="IPR008969">
    <property type="entry name" value="CarboxyPept-like_regulatory"/>
</dbReference>
<dbReference type="GO" id="GO:0009279">
    <property type="term" value="C:cell outer membrane"/>
    <property type="evidence" value="ECO:0007669"/>
    <property type="project" value="UniProtKB-SubCell"/>
</dbReference>
<name>A0A285MQW5_9FLAO</name>
<accession>A0A285MQW5</accession>
<dbReference type="InterPro" id="IPR037066">
    <property type="entry name" value="Plug_dom_sf"/>
</dbReference>
<evidence type="ECO:0000256" key="4">
    <source>
        <dbReference type="ARBA" id="ARBA00022692"/>
    </source>
</evidence>
<dbReference type="PROSITE" id="PS52016">
    <property type="entry name" value="TONB_DEPENDENT_REC_3"/>
    <property type="match status" value="1"/>
</dbReference>
<dbReference type="Gene3D" id="2.60.40.1120">
    <property type="entry name" value="Carboxypeptidase-like, regulatory domain"/>
    <property type="match status" value="1"/>
</dbReference>
<comment type="similarity">
    <text evidence="8 9">Belongs to the TonB-dependent receptor family.</text>
</comment>
<evidence type="ECO:0000256" key="5">
    <source>
        <dbReference type="ARBA" id="ARBA00023077"/>
    </source>
</evidence>
<dbReference type="SUPFAM" id="SSF56935">
    <property type="entry name" value="Porins"/>
    <property type="match status" value="1"/>
</dbReference>
<evidence type="ECO:0000256" key="7">
    <source>
        <dbReference type="ARBA" id="ARBA00023237"/>
    </source>
</evidence>
<dbReference type="RefSeq" id="WP_097045060.1">
    <property type="nucleotide sequence ID" value="NZ_OBEH01000002.1"/>
</dbReference>
<feature type="chain" id="PRO_5013398058" evidence="10">
    <location>
        <begin position="23"/>
        <end position="999"/>
    </location>
</feature>
<keyword evidence="4 8" id="KW-0812">Transmembrane</keyword>
<dbReference type="FunFam" id="2.60.40.1120:FF:000003">
    <property type="entry name" value="Outer membrane protein Omp121"/>
    <property type="match status" value="1"/>
</dbReference>
<dbReference type="EMBL" id="OBEH01000002">
    <property type="protein sequence ID" value="SNY99569.1"/>
    <property type="molecule type" value="Genomic_DNA"/>
</dbReference>
<keyword evidence="6 8" id="KW-0472">Membrane</keyword>
<dbReference type="NCBIfam" id="TIGR04057">
    <property type="entry name" value="SusC_RagA_signa"/>
    <property type="match status" value="1"/>
</dbReference>
<dbReference type="InterPro" id="IPR023996">
    <property type="entry name" value="TonB-dep_OMP_SusC/RagA"/>
</dbReference>
<dbReference type="NCBIfam" id="TIGR04056">
    <property type="entry name" value="OMP_RagA_SusC"/>
    <property type="match status" value="1"/>
</dbReference>
<evidence type="ECO:0000256" key="1">
    <source>
        <dbReference type="ARBA" id="ARBA00004571"/>
    </source>
</evidence>
<keyword evidence="3 8" id="KW-1134">Transmembrane beta strand</keyword>
<reference evidence="14" key="1">
    <citation type="submission" date="2017-09" db="EMBL/GenBank/DDBJ databases">
        <authorList>
            <person name="Varghese N."/>
            <person name="Submissions S."/>
        </authorList>
    </citation>
    <scope>NUCLEOTIDE SEQUENCE [LARGE SCALE GENOMIC DNA]</scope>
    <source>
        <strain evidence="14">DSM 25885</strain>
    </source>
</reference>
<dbReference type="OrthoDB" id="9768177at2"/>
<dbReference type="InterPro" id="IPR012910">
    <property type="entry name" value="Plug_dom"/>
</dbReference>
<dbReference type="Gene3D" id="2.40.170.20">
    <property type="entry name" value="TonB-dependent receptor, beta-barrel domain"/>
    <property type="match status" value="1"/>
</dbReference>
<keyword evidence="14" id="KW-1185">Reference proteome</keyword>
<feature type="signal peptide" evidence="10">
    <location>
        <begin position="1"/>
        <end position="22"/>
    </location>
</feature>
<evidence type="ECO:0000256" key="2">
    <source>
        <dbReference type="ARBA" id="ARBA00022448"/>
    </source>
</evidence>
<evidence type="ECO:0000256" key="8">
    <source>
        <dbReference type="PROSITE-ProRule" id="PRU01360"/>
    </source>
</evidence>
<evidence type="ECO:0000313" key="14">
    <source>
        <dbReference type="Proteomes" id="UP000219048"/>
    </source>
</evidence>
<dbReference type="Pfam" id="PF00593">
    <property type="entry name" value="TonB_dep_Rec_b-barrel"/>
    <property type="match status" value="1"/>
</dbReference>
<dbReference type="Gene3D" id="2.170.130.10">
    <property type="entry name" value="TonB-dependent receptor, plug domain"/>
    <property type="match status" value="1"/>
</dbReference>